<keyword evidence="3" id="KW-1185">Reference proteome</keyword>
<evidence type="ECO:0000313" key="3">
    <source>
        <dbReference type="Proteomes" id="UP001501565"/>
    </source>
</evidence>
<name>A0ABP7MR76_9GAMM</name>
<dbReference type="InterPro" id="IPR000182">
    <property type="entry name" value="GNAT_dom"/>
</dbReference>
<comment type="caution">
    <text evidence="2">The sequence shown here is derived from an EMBL/GenBank/DDBJ whole genome shotgun (WGS) entry which is preliminary data.</text>
</comment>
<dbReference type="InterPro" id="IPR016181">
    <property type="entry name" value="Acyl_CoA_acyltransferase"/>
</dbReference>
<dbReference type="Proteomes" id="UP001501565">
    <property type="component" value="Unassembled WGS sequence"/>
</dbReference>
<organism evidence="2 3">
    <name type="scientific">Litoribacillus peritrichatus</name>
    <dbReference type="NCBI Taxonomy" id="718191"/>
    <lineage>
        <taxon>Bacteria</taxon>
        <taxon>Pseudomonadati</taxon>
        <taxon>Pseudomonadota</taxon>
        <taxon>Gammaproteobacteria</taxon>
        <taxon>Oceanospirillales</taxon>
        <taxon>Oceanospirillaceae</taxon>
        <taxon>Litoribacillus</taxon>
    </lineage>
</organism>
<dbReference type="CDD" id="cd04301">
    <property type="entry name" value="NAT_SF"/>
    <property type="match status" value="1"/>
</dbReference>
<dbReference type="SUPFAM" id="SSF55729">
    <property type="entry name" value="Acyl-CoA N-acyltransferases (Nat)"/>
    <property type="match status" value="1"/>
</dbReference>
<sequence>MIDWQIVPFEQLTLNQLYDVMKLRQDIFVVEQNCPYHDLDNLDQQCEHLMAFEDDQLIAYTRLIPKGIVHQDYSAIGRVIISQKARGRKLGYELMERSIAALRAQYPTVAIKIGAQQHLENYYAKVGFRTISDMYLEDDIPHIDMLLDDQPAE</sequence>
<dbReference type="PROSITE" id="PS51186">
    <property type="entry name" value="GNAT"/>
    <property type="match status" value="1"/>
</dbReference>
<dbReference type="Gene3D" id="3.40.630.30">
    <property type="match status" value="1"/>
</dbReference>
<evidence type="ECO:0000313" key="2">
    <source>
        <dbReference type="EMBL" id="GAA3928171.1"/>
    </source>
</evidence>
<reference evidence="3" key="1">
    <citation type="journal article" date="2019" name="Int. J. Syst. Evol. Microbiol.">
        <title>The Global Catalogue of Microorganisms (GCM) 10K type strain sequencing project: providing services to taxonomists for standard genome sequencing and annotation.</title>
        <authorList>
            <consortium name="The Broad Institute Genomics Platform"/>
            <consortium name="The Broad Institute Genome Sequencing Center for Infectious Disease"/>
            <person name="Wu L."/>
            <person name="Ma J."/>
        </authorList>
    </citation>
    <scope>NUCLEOTIDE SEQUENCE [LARGE SCALE GENOMIC DNA]</scope>
    <source>
        <strain evidence="3">JCM 17551</strain>
    </source>
</reference>
<dbReference type="RefSeq" id="WP_344798952.1">
    <property type="nucleotide sequence ID" value="NZ_BAABBN010000007.1"/>
</dbReference>
<gene>
    <name evidence="2" type="ORF">GCM10022277_25840</name>
</gene>
<accession>A0ABP7MR76</accession>
<feature type="domain" description="N-acetyltransferase" evidence="1">
    <location>
        <begin position="7"/>
        <end position="153"/>
    </location>
</feature>
<evidence type="ECO:0000259" key="1">
    <source>
        <dbReference type="PROSITE" id="PS51186"/>
    </source>
</evidence>
<proteinExistence type="predicted"/>
<dbReference type="EMBL" id="BAABBN010000007">
    <property type="protein sequence ID" value="GAA3928171.1"/>
    <property type="molecule type" value="Genomic_DNA"/>
</dbReference>
<dbReference type="Pfam" id="PF13673">
    <property type="entry name" value="Acetyltransf_10"/>
    <property type="match status" value="1"/>
</dbReference>
<protein>
    <submittedName>
        <fullName evidence="2">GNAT family N-acetyltransferase</fullName>
    </submittedName>
</protein>